<dbReference type="AlphaFoldDB" id="K0Z7T8"/>
<evidence type="ECO:0000313" key="1">
    <source>
        <dbReference type="EMBL" id="EJZ88299.1"/>
    </source>
</evidence>
<name>K0Z7T8_9ACTO</name>
<dbReference type="eggNOG" id="ENOG5033KT7">
    <property type="taxonomic scope" value="Bacteria"/>
</dbReference>
<reference evidence="1 2" key="1">
    <citation type="submission" date="2012-07" db="EMBL/GenBank/DDBJ databases">
        <title>The Genome Sequence of Actinomyces turicensis ACS-279-V-COL4.</title>
        <authorList>
            <consortium name="The Broad Institute Genome Sequencing Platform"/>
            <person name="Earl A."/>
            <person name="Ward D."/>
            <person name="Feldgarden M."/>
            <person name="Gevers D."/>
            <person name="Saerens B."/>
            <person name="Vaneechoutte M."/>
            <person name="Walker B."/>
            <person name="Young S.K."/>
            <person name="Zeng Q."/>
            <person name="Gargeya S."/>
            <person name="Fitzgerald M."/>
            <person name="Haas B."/>
            <person name="Abouelleil A."/>
            <person name="Alvarado L."/>
            <person name="Arachchi H.M."/>
            <person name="Berlin A."/>
            <person name="Chapman S.B."/>
            <person name="Goldberg J."/>
            <person name="Griggs A."/>
            <person name="Gujja S."/>
            <person name="Hansen M."/>
            <person name="Howarth C."/>
            <person name="Imamovic A."/>
            <person name="Larimer J."/>
            <person name="McCowen C."/>
            <person name="Montmayeur A."/>
            <person name="Murphy C."/>
            <person name="Neiman D."/>
            <person name="Pearson M."/>
            <person name="Priest M."/>
            <person name="Roberts A."/>
            <person name="Saif S."/>
            <person name="Shea T."/>
            <person name="Sisk P."/>
            <person name="Sykes S."/>
            <person name="Wortman J."/>
            <person name="Nusbaum C."/>
            <person name="Birren B."/>
        </authorList>
    </citation>
    <scope>NUCLEOTIDE SEQUENCE [LARGE SCALE GENOMIC DNA]</scope>
    <source>
        <strain evidence="1 2">ACS-279-V-Col4</strain>
    </source>
</reference>
<gene>
    <name evidence="1" type="ORF">HMPREF9241_00160</name>
</gene>
<proteinExistence type="predicted"/>
<keyword evidence="2" id="KW-1185">Reference proteome</keyword>
<dbReference type="RefSeq" id="WP_006680366.1">
    <property type="nucleotide sequence ID" value="NZ_JH815208.1"/>
</dbReference>
<accession>K0Z7T8</accession>
<dbReference type="Proteomes" id="UP000003994">
    <property type="component" value="Unassembled WGS sequence"/>
</dbReference>
<comment type="caution">
    <text evidence="1">The sequence shown here is derived from an EMBL/GenBank/DDBJ whole genome shotgun (WGS) entry which is preliminary data.</text>
</comment>
<sequence length="81" mass="9361">MKINFDEKALQKLVQPAMDEMAKGYNRDFESLARQYRGKPVEQIKPALQRIFKKRGGKISDPELSDYAQQISDGVKIIFRS</sequence>
<organism evidence="1 2">
    <name type="scientific">Schaalia turicensis ACS-279-V-Col4</name>
    <dbReference type="NCBI Taxonomy" id="883077"/>
    <lineage>
        <taxon>Bacteria</taxon>
        <taxon>Bacillati</taxon>
        <taxon>Actinomycetota</taxon>
        <taxon>Actinomycetes</taxon>
        <taxon>Actinomycetales</taxon>
        <taxon>Actinomycetaceae</taxon>
        <taxon>Schaalia</taxon>
    </lineage>
</organism>
<evidence type="ECO:0000313" key="2">
    <source>
        <dbReference type="Proteomes" id="UP000003994"/>
    </source>
</evidence>
<protein>
    <submittedName>
        <fullName evidence="1">Uncharacterized protein</fullName>
    </submittedName>
</protein>
<dbReference type="EMBL" id="AGWQ01000002">
    <property type="protein sequence ID" value="EJZ88299.1"/>
    <property type="molecule type" value="Genomic_DNA"/>
</dbReference>
<dbReference type="PATRIC" id="fig|883077.3.peg.153"/>
<dbReference type="HOGENOM" id="CLU_2566192_0_0_11"/>